<organism evidence="2 3">
    <name type="scientific">Pseudomonas jessenii</name>
    <dbReference type="NCBI Taxonomy" id="77298"/>
    <lineage>
        <taxon>Bacteria</taxon>
        <taxon>Pseudomonadati</taxon>
        <taxon>Pseudomonadota</taxon>
        <taxon>Gammaproteobacteria</taxon>
        <taxon>Pseudomonadales</taxon>
        <taxon>Pseudomonadaceae</taxon>
        <taxon>Pseudomonas</taxon>
    </lineage>
</organism>
<evidence type="ECO:0000313" key="3">
    <source>
        <dbReference type="Proteomes" id="UP000247437"/>
    </source>
</evidence>
<feature type="chain" id="PRO_5015968448" evidence="1">
    <location>
        <begin position="24"/>
        <end position="417"/>
    </location>
</feature>
<comment type="caution">
    <text evidence="2">The sequence shown here is derived from an EMBL/GenBank/DDBJ whole genome shotgun (WGS) entry which is preliminary data.</text>
</comment>
<dbReference type="Proteomes" id="UP000247437">
    <property type="component" value="Unassembled WGS sequence"/>
</dbReference>
<evidence type="ECO:0000256" key="1">
    <source>
        <dbReference type="SAM" id="SignalP"/>
    </source>
</evidence>
<dbReference type="OrthoDB" id="6764591at2"/>
<sequence>MQRRLLSFFVALFSLVVSVSAQAASIEVTASFKPDPGNPMRNEFINTTPFTGHCSIYPTFCEGLSIFSILVPIEFNSIGPIEARHSDRRKGAMFTPPTEWMPLQVVNQETGEQSLLQVRIASIGGRYYLPDRVQDIIGEGAPDSNPDAHEMLWSGYNWTYPPAPCGYTGGMFVEPTWRSFFWLTRPGSSCVPTAAYRIESLRYDMFQIGYELRTPNPLKMSPGRYVGSHTYGVGPGRDFDMGDIMLPSDDSLTINFNLDVEHTLQVEIPPGGENVQLVPAGGWQSWLQAGRRPVSLLRDQTFKISASSRFKMQLECETPGIVTDCQIRDPVTKYAVELQVSVSLPDGLTDMSGQPVKRRRLRTGQANAQQFQPGFFVDRAPGILHFEVPPYVMEFMLQPGRGGNYAGRVTVIWDSEV</sequence>
<dbReference type="AlphaFoldDB" id="A0A2W0EMK6"/>
<gene>
    <name evidence="2" type="ORF">CRX42_14920</name>
</gene>
<evidence type="ECO:0000313" key="2">
    <source>
        <dbReference type="EMBL" id="PYY69759.1"/>
    </source>
</evidence>
<name>A0A2W0EMK6_PSEJE</name>
<keyword evidence="1" id="KW-0732">Signal</keyword>
<proteinExistence type="predicted"/>
<accession>A0A2W0EMK6</accession>
<reference evidence="2 3" key="1">
    <citation type="journal article" date="2018" name="Appl. Microbiol. Biotechnol.">
        <title>Characterization of the caprolactam degradation pathway in Pseudomonas jessenii using mass spectrometry-based proteomics.</title>
        <authorList>
            <person name="Otzen M."/>
            <person name="Palacio C."/>
            <person name="Janssen D.B."/>
        </authorList>
    </citation>
    <scope>NUCLEOTIDE SEQUENCE [LARGE SCALE GENOMIC DNA]</scope>
    <source>
        <strain evidence="2 3">GO3</strain>
    </source>
</reference>
<protein>
    <submittedName>
        <fullName evidence="2">Uncharacterized protein</fullName>
    </submittedName>
</protein>
<feature type="signal peptide" evidence="1">
    <location>
        <begin position="1"/>
        <end position="23"/>
    </location>
</feature>
<dbReference type="EMBL" id="PDLL01000163">
    <property type="protein sequence ID" value="PYY69759.1"/>
    <property type="molecule type" value="Genomic_DNA"/>
</dbReference>